<feature type="compositionally biased region" description="Acidic residues" evidence="1">
    <location>
        <begin position="503"/>
        <end position="513"/>
    </location>
</feature>
<sequence length="513" mass="56442">MFEQAEDLSIGEIESYRTFLYALHDDSVIPTTPRAPEEVSTKQLLAYRRYVGLVHRPRSTSCSHFSLENLDGWINPVAFQAYMDSTHGTVVPHNQPDPTAELDSSGVRSRASSLVSMARSRASSRVSFVSSRPGSPDASNMCSFAPSPAPSSSPVENPTTLPVHQVIPVYVGNRKSSRRTVLAVLLLVTNLPNLRTAALWIWICSTANSCAALGPNQKYFGLVILDEHPVPRERTLNFFRRPTNPVNTVPPLAFSVTYPRIPNVPPADLGFTVHPRANSVLSAWDSWPNRDGSFSCDLTVQNVLDTAHGGGTKAKIRPRIGEKHCSVVIAPDSRAMVLWAQLNNLCVCEAKLVHQECERIRSYQHGAHVSNSRDHAHNLFTHTLTRRASKQPFDLEPFISRQPVALVSHTSNSPHILEQDTSSHWLLCTDRNHTTPPAIVVTDSGSVDNGTMPAAKSNHDSAESDDSDTEPPVPTKSVHFYVDGDEDEYEDDLSPETLAEIQADPDADVDGER</sequence>
<accession>A0AAD6VU38</accession>
<feature type="compositionally biased region" description="Acidic residues" evidence="1">
    <location>
        <begin position="483"/>
        <end position="494"/>
    </location>
</feature>
<protein>
    <submittedName>
        <fullName evidence="2">Uncharacterized protein</fullName>
    </submittedName>
</protein>
<evidence type="ECO:0000313" key="2">
    <source>
        <dbReference type="EMBL" id="KAJ7220353.1"/>
    </source>
</evidence>
<keyword evidence="3" id="KW-1185">Reference proteome</keyword>
<dbReference type="Proteomes" id="UP001219525">
    <property type="component" value="Unassembled WGS sequence"/>
</dbReference>
<feature type="region of interest" description="Disordered" evidence="1">
    <location>
        <begin position="443"/>
        <end position="513"/>
    </location>
</feature>
<evidence type="ECO:0000256" key="1">
    <source>
        <dbReference type="SAM" id="MobiDB-lite"/>
    </source>
</evidence>
<evidence type="ECO:0000313" key="3">
    <source>
        <dbReference type="Proteomes" id="UP001219525"/>
    </source>
</evidence>
<reference evidence="2" key="1">
    <citation type="submission" date="2023-03" db="EMBL/GenBank/DDBJ databases">
        <title>Massive genome expansion in bonnet fungi (Mycena s.s.) driven by repeated elements and novel gene families across ecological guilds.</title>
        <authorList>
            <consortium name="Lawrence Berkeley National Laboratory"/>
            <person name="Harder C.B."/>
            <person name="Miyauchi S."/>
            <person name="Viragh M."/>
            <person name="Kuo A."/>
            <person name="Thoen E."/>
            <person name="Andreopoulos B."/>
            <person name="Lu D."/>
            <person name="Skrede I."/>
            <person name="Drula E."/>
            <person name="Henrissat B."/>
            <person name="Morin E."/>
            <person name="Kohler A."/>
            <person name="Barry K."/>
            <person name="LaButti K."/>
            <person name="Morin E."/>
            <person name="Salamov A."/>
            <person name="Lipzen A."/>
            <person name="Mereny Z."/>
            <person name="Hegedus B."/>
            <person name="Baldrian P."/>
            <person name="Stursova M."/>
            <person name="Weitz H."/>
            <person name="Taylor A."/>
            <person name="Grigoriev I.V."/>
            <person name="Nagy L.G."/>
            <person name="Martin F."/>
            <person name="Kauserud H."/>
        </authorList>
    </citation>
    <scope>NUCLEOTIDE SEQUENCE</scope>
    <source>
        <strain evidence="2">9144</strain>
    </source>
</reference>
<comment type="caution">
    <text evidence="2">The sequence shown here is derived from an EMBL/GenBank/DDBJ whole genome shotgun (WGS) entry which is preliminary data.</text>
</comment>
<organism evidence="2 3">
    <name type="scientific">Mycena pura</name>
    <dbReference type="NCBI Taxonomy" id="153505"/>
    <lineage>
        <taxon>Eukaryota</taxon>
        <taxon>Fungi</taxon>
        <taxon>Dikarya</taxon>
        <taxon>Basidiomycota</taxon>
        <taxon>Agaricomycotina</taxon>
        <taxon>Agaricomycetes</taxon>
        <taxon>Agaricomycetidae</taxon>
        <taxon>Agaricales</taxon>
        <taxon>Marasmiineae</taxon>
        <taxon>Mycenaceae</taxon>
        <taxon>Mycena</taxon>
    </lineage>
</organism>
<dbReference type="EMBL" id="JARJCW010000010">
    <property type="protein sequence ID" value="KAJ7220353.1"/>
    <property type="molecule type" value="Genomic_DNA"/>
</dbReference>
<proteinExistence type="predicted"/>
<dbReference type="AlphaFoldDB" id="A0AAD6VU38"/>
<gene>
    <name evidence="2" type="ORF">GGX14DRAFT_389717</name>
</gene>
<name>A0AAD6VU38_9AGAR</name>